<feature type="compositionally biased region" description="Basic and acidic residues" evidence="1">
    <location>
        <begin position="1"/>
        <end position="10"/>
    </location>
</feature>
<feature type="region of interest" description="Disordered" evidence="1">
    <location>
        <begin position="1"/>
        <end position="41"/>
    </location>
</feature>
<keyword evidence="3" id="KW-1185">Reference proteome</keyword>
<proteinExistence type="predicted"/>
<feature type="compositionally biased region" description="Polar residues" evidence="1">
    <location>
        <begin position="71"/>
        <end position="80"/>
    </location>
</feature>
<organism evidence="2 3">
    <name type="scientific">Tanacetum coccineum</name>
    <dbReference type="NCBI Taxonomy" id="301880"/>
    <lineage>
        <taxon>Eukaryota</taxon>
        <taxon>Viridiplantae</taxon>
        <taxon>Streptophyta</taxon>
        <taxon>Embryophyta</taxon>
        <taxon>Tracheophyta</taxon>
        <taxon>Spermatophyta</taxon>
        <taxon>Magnoliopsida</taxon>
        <taxon>eudicotyledons</taxon>
        <taxon>Gunneridae</taxon>
        <taxon>Pentapetalae</taxon>
        <taxon>asterids</taxon>
        <taxon>campanulids</taxon>
        <taxon>Asterales</taxon>
        <taxon>Asteraceae</taxon>
        <taxon>Asteroideae</taxon>
        <taxon>Anthemideae</taxon>
        <taxon>Anthemidinae</taxon>
        <taxon>Tanacetum</taxon>
    </lineage>
</organism>
<protein>
    <submittedName>
        <fullName evidence="2">Uncharacterized protein</fullName>
    </submittedName>
</protein>
<reference evidence="2" key="1">
    <citation type="journal article" date="2022" name="Int. J. Mol. Sci.">
        <title>Draft Genome of Tanacetum Coccineum: Genomic Comparison of Closely Related Tanacetum-Family Plants.</title>
        <authorList>
            <person name="Yamashiro T."/>
            <person name="Shiraishi A."/>
            <person name="Nakayama K."/>
            <person name="Satake H."/>
        </authorList>
    </citation>
    <scope>NUCLEOTIDE SEQUENCE</scope>
</reference>
<evidence type="ECO:0000313" key="3">
    <source>
        <dbReference type="Proteomes" id="UP001151760"/>
    </source>
</evidence>
<feature type="compositionally biased region" description="Basic and acidic residues" evidence="1">
    <location>
        <begin position="25"/>
        <end position="34"/>
    </location>
</feature>
<feature type="compositionally biased region" description="Polar residues" evidence="1">
    <location>
        <begin position="87"/>
        <end position="116"/>
    </location>
</feature>
<dbReference type="EMBL" id="BQNB010016137">
    <property type="protein sequence ID" value="GJT48245.1"/>
    <property type="molecule type" value="Genomic_DNA"/>
</dbReference>
<reference evidence="2" key="2">
    <citation type="submission" date="2022-01" db="EMBL/GenBank/DDBJ databases">
        <authorList>
            <person name="Yamashiro T."/>
            <person name="Shiraishi A."/>
            <person name="Satake H."/>
            <person name="Nakayama K."/>
        </authorList>
    </citation>
    <scope>NUCLEOTIDE SEQUENCE</scope>
</reference>
<name>A0ABQ5EBG0_9ASTR</name>
<feature type="region of interest" description="Disordered" evidence="1">
    <location>
        <begin position="63"/>
        <end position="122"/>
    </location>
</feature>
<feature type="non-terminal residue" evidence="2">
    <location>
        <position position="1"/>
    </location>
</feature>
<sequence length="122" mass="12702">MSPEDIRWVEAEDPGIPHTGGFDGSGHEKGRPAGRDSGPCGGMTKCSKLCSKLDSRTFGEELQKGLFDDSPPSSDQTSWQAFPADSTAPTLSTNSSKSVSTRIGHQNKQTAEVSTGANGGCG</sequence>
<dbReference type="Proteomes" id="UP001151760">
    <property type="component" value="Unassembled WGS sequence"/>
</dbReference>
<comment type="caution">
    <text evidence="2">The sequence shown here is derived from an EMBL/GenBank/DDBJ whole genome shotgun (WGS) entry which is preliminary data.</text>
</comment>
<evidence type="ECO:0000256" key="1">
    <source>
        <dbReference type="SAM" id="MobiDB-lite"/>
    </source>
</evidence>
<accession>A0ABQ5EBG0</accession>
<gene>
    <name evidence="2" type="ORF">Tco_0974402</name>
</gene>
<evidence type="ECO:0000313" key="2">
    <source>
        <dbReference type="EMBL" id="GJT48245.1"/>
    </source>
</evidence>